<accession>A0A839E5K4</accession>
<dbReference type="RefSeq" id="WP_246335373.1">
    <property type="nucleotide sequence ID" value="NZ_BAAAOV010000002.1"/>
</dbReference>
<dbReference type="AlphaFoldDB" id="A0A839E5K4"/>
<reference evidence="2 3" key="1">
    <citation type="submission" date="2020-07" db="EMBL/GenBank/DDBJ databases">
        <title>Sequencing the genomes of 1000 actinobacteria strains.</title>
        <authorList>
            <person name="Klenk H.-P."/>
        </authorList>
    </citation>
    <scope>NUCLEOTIDE SEQUENCE [LARGE SCALE GENOMIC DNA]</scope>
    <source>
        <strain evidence="2 3">DSM 19663</strain>
    </source>
</reference>
<feature type="domain" description="DUF7882" evidence="1">
    <location>
        <begin position="1"/>
        <end position="96"/>
    </location>
</feature>
<evidence type="ECO:0000259" key="1">
    <source>
        <dbReference type="Pfam" id="PF25355"/>
    </source>
</evidence>
<sequence length="120" mass="13645">MGALIYGSPSMEIQFDDRVLAHVQIVMSAKLRRGENFFFSWRDSPAVGDGRSAIWIDASIPMYFRYSGSRHPEIDREWLEQMAIAAASTHGLDLTEDSRLAGMHHARHSSVKRKDRPLDD</sequence>
<proteinExistence type="predicted"/>
<protein>
    <recommendedName>
        <fullName evidence="1">DUF7882 domain-containing protein</fullName>
    </recommendedName>
</protein>
<name>A0A839E5K4_9MICO</name>
<dbReference type="EMBL" id="JACGWX010000001">
    <property type="protein sequence ID" value="MBA8846626.1"/>
    <property type="molecule type" value="Genomic_DNA"/>
</dbReference>
<organism evidence="2 3">
    <name type="scientific">Microcella alkalica</name>
    <dbReference type="NCBI Taxonomy" id="355930"/>
    <lineage>
        <taxon>Bacteria</taxon>
        <taxon>Bacillati</taxon>
        <taxon>Actinomycetota</taxon>
        <taxon>Actinomycetes</taxon>
        <taxon>Micrococcales</taxon>
        <taxon>Microbacteriaceae</taxon>
        <taxon>Microcella</taxon>
    </lineage>
</organism>
<dbReference type="Pfam" id="PF25355">
    <property type="entry name" value="DUF7882"/>
    <property type="match status" value="1"/>
</dbReference>
<dbReference type="Proteomes" id="UP000585905">
    <property type="component" value="Unassembled WGS sequence"/>
</dbReference>
<keyword evidence="3" id="KW-1185">Reference proteome</keyword>
<evidence type="ECO:0000313" key="2">
    <source>
        <dbReference type="EMBL" id="MBA8846626.1"/>
    </source>
</evidence>
<dbReference type="InterPro" id="IPR057204">
    <property type="entry name" value="DUF7882"/>
</dbReference>
<gene>
    <name evidence="2" type="ORF">FHX53_000190</name>
</gene>
<comment type="caution">
    <text evidence="2">The sequence shown here is derived from an EMBL/GenBank/DDBJ whole genome shotgun (WGS) entry which is preliminary data.</text>
</comment>
<evidence type="ECO:0000313" key="3">
    <source>
        <dbReference type="Proteomes" id="UP000585905"/>
    </source>
</evidence>